<gene>
    <name evidence="7" type="ORF">Fot_05727</name>
</gene>
<dbReference type="Proteomes" id="UP001604277">
    <property type="component" value="Unassembled WGS sequence"/>
</dbReference>
<feature type="coiled-coil region" evidence="5">
    <location>
        <begin position="120"/>
        <end position="147"/>
    </location>
</feature>
<feature type="compositionally biased region" description="Basic and acidic residues" evidence="6">
    <location>
        <begin position="1100"/>
        <end position="1118"/>
    </location>
</feature>
<comment type="caution">
    <text evidence="7">The sequence shown here is derived from an EMBL/GenBank/DDBJ whole genome shotgun (WGS) entry which is preliminary data.</text>
</comment>
<evidence type="ECO:0000256" key="1">
    <source>
        <dbReference type="ARBA" id="ARBA00023054"/>
    </source>
</evidence>
<feature type="compositionally biased region" description="Basic residues" evidence="6">
    <location>
        <begin position="945"/>
        <end position="963"/>
    </location>
</feature>
<proteinExistence type="inferred from homology"/>
<dbReference type="AlphaFoldDB" id="A0ABD1WTX3"/>
<evidence type="ECO:0000256" key="2">
    <source>
        <dbReference type="ARBA" id="ARBA00023242"/>
    </source>
</evidence>
<feature type="region of interest" description="Disordered" evidence="6">
    <location>
        <begin position="932"/>
        <end position="1232"/>
    </location>
</feature>
<feature type="compositionally biased region" description="Acidic residues" evidence="6">
    <location>
        <begin position="1199"/>
        <end position="1214"/>
    </location>
</feature>
<name>A0ABD1WTX3_9LAMI</name>
<reference evidence="8" key="1">
    <citation type="submission" date="2024-07" db="EMBL/GenBank/DDBJ databases">
        <title>Two chromosome-level genome assemblies of Korean endemic species Abeliophyllum distichum and Forsythia ovata (Oleaceae).</title>
        <authorList>
            <person name="Jang H."/>
        </authorList>
    </citation>
    <scope>NUCLEOTIDE SEQUENCE [LARGE SCALE GENOMIC DNA]</scope>
</reference>
<keyword evidence="2" id="KW-0539">Nucleus</keyword>
<dbReference type="InterPro" id="IPR040418">
    <property type="entry name" value="CRWN"/>
</dbReference>
<dbReference type="PANTHER" id="PTHR31908">
    <property type="entry name" value="PROTEIN CROWDED NUCLEI 4"/>
    <property type="match status" value="1"/>
</dbReference>
<feature type="compositionally biased region" description="Basic and acidic residues" evidence="6">
    <location>
        <begin position="1032"/>
        <end position="1048"/>
    </location>
</feature>
<organism evidence="7 8">
    <name type="scientific">Forsythia ovata</name>
    <dbReference type="NCBI Taxonomy" id="205694"/>
    <lineage>
        <taxon>Eukaryota</taxon>
        <taxon>Viridiplantae</taxon>
        <taxon>Streptophyta</taxon>
        <taxon>Embryophyta</taxon>
        <taxon>Tracheophyta</taxon>
        <taxon>Spermatophyta</taxon>
        <taxon>Magnoliopsida</taxon>
        <taxon>eudicotyledons</taxon>
        <taxon>Gunneridae</taxon>
        <taxon>Pentapetalae</taxon>
        <taxon>asterids</taxon>
        <taxon>lamiids</taxon>
        <taxon>Lamiales</taxon>
        <taxon>Oleaceae</taxon>
        <taxon>Forsythieae</taxon>
        <taxon>Forsythia</taxon>
    </lineage>
</organism>
<evidence type="ECO:0000256" key="5">
    <source>
        <dbReference type="SAM" id="Coils"/>
    </source>
</evidence>
<evidence type="ECO:0000256" key="6">
    <source>
        <dbReference type="SAM" id="MobiDB-lite"/>
    </source>
</evidence>
<feature type="coiled-coil region" evidence="5">
    <location>
        <begin position="651"/>
        <end position="746"/>
    </location>
</feature>
<feature type="compositionally biased region" description="Polar residues" evidence="6">
    <location>
        <begin position="980"/>
        <end position="1005"/>
    </location>
</feature>
<accession>A0ABD1WTX3</accession>
<dbReference type="PANTHER" id="PTHR31908:SF11">
    <property type="entry name" value="PROTEIN CROWDED NUCLEI 1"/>
    <property type="match status" value="1"/>
</dbReference>
<keyword evidence="1 5" id="KW-0175">Coiled coil</keyword>
<feature type="compositionally biased region" description="Basic and acidic residues" evidence="6">
    <location>
        <begin position="1189"/>
        <end position="1198"/>
    </location>
</feature>
<evidence type="ECO:0000256" key="4">
    <source>
        <dbReference type="ARBA" id="ARBA00024208"/>
    </source>
</evidence>
<feature type="region of interest" description="Disordered" evidence="6">
    <location>
        <begin position="856"/>
        <end position="893"/>
    </location>
</feature>
<evidence type="ECO:0000313" key="8">
    <source>
        <dbReference type="Proteomes" id="UP001604277"/>
    </source>
</evidence>
<comment type="similarity">
    <text evidence="4">Belongs to the CRWN family.</text>
</comment>
<feature type="region of interest" description="Disordered" evidence="6">
    <location>
        <begin position="48"/>
        <end position="75"/>
    </location>
</feature>
<dbReference type="GO" id="GO:0005652">
    <property type="term" value="C:nuclear lamina"/>
    <property type="evidence" value="ECO:0007669"/>
    <property type="project" value="UniProtKB-SubCell"/>
</dbReference>
<sequence length="1232" mass="140898">MQFSELVATINNERFGHTKLAAISIVNNVITRFDFGLLKKLWSLTPRSEPTQKNGSVSGPGSGPNPNPRSPMNGEIKGKAAAFADNIGAMDTDSLTDKLLKLENELFDYQYNMGLLLIEKKEWTSKYEELRQALAEANDVLKREQVTNSIAMSEVEKREENLKKALGVERQCVLDLEKALHEIRSDNAAIKFTADSKLAEANALVTSVEEKSLEVEAKIHSADAKLAEVSRKSSEIERKLHEVEAQENSIRRERAFFISEREAHETALSKQREDLREWEQKLKEGEDRLADGRRLLNQREERANENDNVLKKKQSDLEELQKRIEMANSVLKSKEDDMSSRLASLALKEKEADDIRKSLETKEKQLLELEEKLNAKEKVEIQKLLDEHKTILGAKQEAFDLEMDQKRKSLDEELKGKVAEVEKKEAEITHMEEKVRKREQGLEKKSEKIREKEMDFESKSKALKEREKSLKIEEKSLEKERKQMMAEKENMLNLKTELEKVRDDIEKEQMKLREEREQLKVTEEDRLEHARLQSELKQEIDKCRLQSEQLLKEAEDLKYERERFEKEWEELDNKRAEIGKELEDVIEQKKYVEKLKHSEEERLNSEKLETQKYVQRELEALKVAKDSFNDSMEHEKSILTEKTESERTQLLHDFELQKRELETEMQRKQEEMENRLRESEISFVEEKERELNNINYLRDVARREMEEMKLERVRLEKEKLEVSQNKKHMESQQREMKKDIEELVDLSWKLKDQREQFIKERERFIVFAEKQKSCNICGETIREFMLSDLRSLAELENVEAPPLPRAAENYLKESMEGPSQLSPVLVNSASPPSGGTMSWFRKCTSKIFKLSPAKKLELGSSGDPADPITLPGEHVDAQSPKTLPNTENEPEPSLLVANDSFDVQISQYDGSIREVEDGQDLLVDQRNVDSVLAIPENSQNSDAKTRRRGPGKGGKPRAIRTRSVKAASAGANNAILGETLQENDSQRANGSSKNPIYLDYNSQAESDLLGAEKPRNGRKRNRVNVSQATVSEDGHSDGHSDSVGDGDRKKRRQKVAAAGQSFGEKRYNLRRSKISVATESNGPLPEPSKGKKKSVAGVRSQREELPSSKVREEIHDPEAAASTFPIGFGGGGDSVPIRSTEAASEFSADSPIRFENAGAGRRHVKYTANASLDDMVMSEEVNGTGARNYSDEDLRTETREEDDDDNDDGDDDEVDHPGEASISKKLWTFLTT</sequence>
<evidence type="ECO:0000313" key="7">
    <source>
        <dbReference type="EMBL" id="KAL2552108.1"/>
    </source>
</evidence>
<keyword evidence="8" id="KW-1185">Reference proteome</keyword>
<feature type="region of interest" description="Disordered" evidence="6">
    <location>
        <begin position="432"/>
        <end position="467"/>
    </location>
</feature>
<comment type="subcellular location">
    <subcellularLocation>
        <location evidence="3">Nucleus lamina</location>
    </subcellularLocation>
</comment>
<evidence type="ECO:0000256" key="3">
    <source>
        <dbReference type="ARBA" id="ARBA00024186"/>
    </source>
</evidence>
<protein>
    <submittedName>
        <fullName evidence="7">Protein CROWDED NUCLEI 1</fullName>
    </submittedName>
</protein>
<dbReference type="EMBL" id="JBFOLJ010000002">
    <property type="protein sequence ID" value="KAL2552108.1"/>
    <property type="molecule type" value="Genomic_DNA"/>
</dbReference>